<dbReference type="InterPro" id="IPR004827">
    <property type="entry name" value="bZIP"/>
</dbReference>
<evidence type="ECO:0000313" key="8">
    <source>
        <dbReference type="Proteomes" id="UP000279236"/>
    </source>
</evidence>
<dbReference type="EMBL" id="RSCE01000001">
    <property type="protein sequence ID" value="RSH88038.1"/>
    <property type="molecule type" value="Genomic_DNA"/>
</dbReference>
<protein>
    <recommendedName>
        <fullName evidence="6">BZIP domain-containing protein</fullName>
    </recommendedName>
</protein>
<evidence type="ECO:0000259" key="6">
    <source>
        <dbReference type="PROSITE" id="PS50217"/>
    </source>
</evidence>
<keyword evidence="1" id="KW-0805">Transcription regulation</keyword>
<keyword evidence="2" id="KW-0238">DNA-binding</keyword>
<dbReference type="AlphaFoldDB" id="A0A427YAC7"/>
<feature type="region of interest" description="Disordered" evidence="5">
    <location>
        <begin position="1"/>
        <end position="82"/>
    </location>
</feature>
<dbReference type="Proteomes" id="UP000279236">
    <property type="component" value="Unassembled WGS sequence"/>
</dbReference>
<dbReference type="RefSeq" id="XP_028480246.1">
    <property type="nucleotide sequence ID" value="XM_028616389.1"/>
</dbReference>
<sequence>MSSAAAASPAVASSSKRAAPTTPATPAANKRARTDMSEAPEDDDEPINEEDMDDESKAKAARREARTIRNRESAQRSRNQRKAHLSWLEARVVELENENRALRTGGTAPSTPCKTRESSPANSIVSLASDLGIPPEIVSAGGGVNLATVAPPPADVDIEDIKPRIPTSVPDMISIATPQLSIMEQAPSTDLATENMHLRWRVSMLENIVKQAAAYFSSNTPIDMATAPPPHPMMEVHTPSPPRIAGMDATLSPPLFPTLREPVQSPLRLQTKLDTTNNMTHPDTNQSTASADVVSSFIDLSTPVARHPAVVATLPAVSSERRGGDRGVGASSRLDLGVAGSFGADSRSAQDVGSSQDAWFPEGTQAHEWDEEMNDLLETLEGQPDSVSKVVPGNVGVSPAMTGDQWAWETAMVEF</sequence>
<reference evidence="7 8" key="1">
    <citation type="submission" date="2018-11" db="EMBL/GenBank/DDBJ databases">
        <title>Genome sequence of Apiotrichum porosum DSM 27194.</title>
        <authorList>
            <person name="Aliyu H."/>
            <person name="Gorte O."/>
            <person name="Ochsenreither K."/>
        </authorList>
    </citation>
    <scope>NUCLEOTIDE SEQUENCE [LARGE SCALE GENOMIC DNA]</scope>
    <source>
        <strain evidence="7 8">DSM 27194</strain>
    </source>
</reference>
<dbReference type="PROSITE" id="PS50217">
    <property type="entry name" value="BZIP"/>
    <property type="match status" value="1"/>
</dbReference>
<dbReference type="Pfam" id="PF00170">
    <property type="entry name" value="bZIP_1"/>
    <property type="match status" value="1"/>
</dbReference>
<evidence type="ECO:0000313" key="7">
    <source>
        <dbReference type="EMBL" id="RSH88038.1"/>
    </source>
</evidence>
<organism evidence="7 8">
    <name type="scientific">Apiotrichum porosum</name>
    <dbReference type="NCBI Taxonomy" id="105984"/>
    <lineage>
        <taxon>Eukaryota</taxon>
        <taxon>Fungi</taxon>
        <taxon>Dikarya</taxon>
        <taxon>Basidiomycota</taxon>
        <taxon>Agaricomycotina</taxon>
        <taxon>Tremellomycetes</taxon>
        <taxon>Trichosporonales</taxon>
        <taxon>Trichosporonaceae</taxon>
        <taxon>Apiotrichum</taxon>
    </lineage>
</organism>
<dbReference type="Gene3D" id="1.20.5.170">
    <property type="match status" value="1"/>
</dbReference>
<dbReference type="InterPro" id="IPR046347">
    <property type="entry name" value="bZIP_sf"/>
</dbReference>
<evidence type="ECO:0000256" key="2">
    <source>
        <dbReference type="ARBA" id="ARBA00023125"/>
    </source>
</evidence>
<feature type="domain" description="BZIP" evidence="6">
    <location>
        <begin position="60"/>
        <end position="104"/>
    </location>
</feature>
<evidence type="ECO:0000256" key="4">
    <source>
        <dbReference type="ARBA" id="ARBA00023242"/>
    </source>
</evidence>
<accession>A0A427YAC7</accession>
<evidence type="ECO:0000256" key="5">
    <source>
        <dbReference type="SAM" id="MobiDB-lite"/>
    </source>
</evidence>
<name>A0A427YAC7_9TREE</name>
<dbReference type="PANTHER" id="PTHR45764">
    <property type="entry name" value="BZIP TRANSCRIPTION FACTOR 44"/>
    <property type="match status" value="1"/>
</dbReference>
<dbReference type="PANTHER" id="PTHR45764:SF38">
    <property type="entry name" value="BZIP TRANSCRIPTION FACTOR 44"/>
    <property type="match status" value="1"/>
</dbReference>
<dbReference type="GO" id="GO:0003700">
    <property type="term" value="F:DNA-binding transcription factor activity"/>
    <property type="evidence" value="ECO:0007669"/>
    <property type="project" value="InterPro"/>
</dbReference>
<dbReference type="STRING" id="105984.A0A427YAC7"/>
<dbReference type="CDD" id="cd14812">
    <property type="entry name" value="bZIP_u3"/>
    <property type="match status" value="1"/>
</dbReference>
<keyword evidence="3" id="KW-0804">Transcription</keyword>
<comment type="caution">
    <text evidence="7">The sequence shown here is derived from an EMBL/GenBank/DDBJ whole genome shotgun (WGS) entry which is preliminary data.</text>
</comment>
<dbReference type="OrthoDB" id="295274at2759"/>
<keyword evidence="4" id="KW-0539">Nucleus</keyword>
<evidence type="ECO:0000256" key="1">
    <source>
        <dbReference type="ARBA" id="ARBA00023015"/>
    </source>
</evidence>
<feature type="compositionally biased region" description="Basic and acidic residues" evidence="5">
    <location>
        <begin position="55"/>
        <end position="75"/>
    </location>
</feature>
<evidence type="ECO:0000256" key="3">
    <source>
        <dbReference type="ARBA" id="ARBA00023163"/>
    </source>
</evidence>
<gene>
    <name evidence="7" type="ORF">EHS24_000563</name>
</gene>
<proteinExistence type="predicted"/>
<feature type="compositionally biased region" description="Low complexity" evidence="5">
    <location>
        <begin position="1"/>
        <end position="29"/>
    </location>
</feature>
<keyword evidence="8" id="KW-1185">Reference proteome</keyword>
<dbReference type="SMART" id="SM00338">
    <property type="entry name" value="BRLZ"/>
    <property type="match status" value="1"/>
</dbReference>
<dbReference type="SUPFAM" id="SSF57959">
    <property type="entry name" value="Leucine zipper domain"/>
    <property type="match status" value="1"/>
</dbReference>
<dbReference type="GeneID" id="39585106"/>
<feature type="compositionally biased region" description="Acidic residues" evidence="5">
    <location>
        <begin position="38"/>
        <end position="54"/>
    </location>
</feature>
<dbReference type="GO" id="GO:0003677">
    <property type="term" value="F:DNA binding"/>
    <property type="evidence" value="ECO:0007669"/>
    <property type="project" value="UniProtKB-KW"/>
</dbReference>